<dbReference type="GO" id="GO:0008270">
    <property type="term" value="F:zinc ion binding"/>
    <property type="evidence" value="ECO:0007669"/>
    <property type="project" value="UniProtKB-KW"/>
</dbReference>
<dbReference type="SUPFAM" id="SSF57756">
    <property type="entry name" value="Retrovirus zinc finger-like domains"/>
    <property type="match status" value="1"/>
</dbReference>
<dbReference type="InterPro" id="IPR001878">
    <property type="entry name" value="Znf_CCHC"/>
</dbReference>
<feature type="non-terminal residue" evidence="4">
    <location>
        <position position="1"/>
    </location>
</feature>
<dbReference type="InterPro" id="IPR036875">
    <property type="entry name" value="Znf_CCHC_sf"/>
</dbReference>
<reference evidence="4" key="1">
    <citation type="submission" date="2021-02" db="EMBL/GenBank/DDBJ databases">
        <authorList>
            <person name="Nowell W R."/>
        </authorList>
    </citation>
    <scope>NUCLEOTIDE SEQUENCE</scope>
</reference>
<keyword evidence="1" id="KW-0479">Metal-binding</keyword>
<gene>
    <name evidence="4" type="ORF">XAT740_LOCUS64339</name>
</gene>
<feature type="compositionally biased region" description="Polar residues" evidence="2">
    <location>
        <begin position="7"/>
        <end position="54"/>
    </location>
</feature>
<proteinExistence type="predicted"/>
<sequence>LHAAAYQRQTNQTSSAPTPNNNFHQNNPRYSTTPKSRPMYNRNTSTRDNGNRQNKFSKHTRLAQRSNACFNCGTPGHYARDCTRPHFQ</sequence>
<dbReference type="AlphaFoldDB" id="A0A816HZK0"/>
<evidence type="ECO:0000256" key="2">
    <source>
        <dbReference type="SAM" id="MobiDB-lite"/>
    </source>
</evidence>
<organism evidence="4 5">
    <name type="scientific">Adineta ricciae</name>
    <name type="common">Rotifer</name>
    <dbReference type="NCBI Taxonomy" id="249248"/>
    <lineage>
        <taxon>Eukaryota</taxon>
        <taxon>Metazoa</taxon>
        <taxon>Spiralia</taxon>
        <taxon>Gnathifera</taxon>
        <taxon>Rotifera</taxon>
        <taxon>Eurotatoria</taxon>
        <taxon>Bdelloidea</taxon>
        <taxon>Adinetida</taxon>
        <taxon>Adinetidae</taxon>
        <taxon>Adineta</taxon>
    </lineage>
</organism>
<dbReference type="Gene3D" id="4.10.60.10">
    <property type="entry name" value="Zinc finger, CCHC-type"/>
    <property type="match status" value="1"/>
</dbReference>
<feature type="region of interest" description="Disordered" evidence="2">
    <location>
        <begin position="1"/>
        <end position="88"/>
    </location>
</feature>
<dbReference type="GO" id="GO:0003676">
    <property type="term" value="F:nucleic acid binding"/>
    <property type="evidence" value="ECO:0007669"/>
    <property type="project" value="InterPro"/>
</dbReference>
<accession>A0A816HZK0</accession>
<keyword evidence="1" id="KW-0862">Zinc</keyword>
<feature type="domain" description="CCHC-type" evidence="3">
    <location>
        <begin position="69"/>
        <end position="84"/>
    </location>
</feature>
<dbReference type="SMART" id="SM00343">
    <property type="entry name" value="ZnF_C2HC"/>
    <property type="match status" value="1"/>
</dbReference>
<evidence type="ECO:0000313" key="4">
    <source>
        <dbReference type="EMBL" id="CAF1691756.1"/>
    </source>
</evidence>
<dbReference type="Pfam" id="PF00098">
    <property type="entry name" value="zf-CCHC"/>
    <property type="match status" value="1"/>
</dbReference>
<keyword evidence="1" id="KW-0863">Zinc-finger</keyword>
<dbReference type="EMBL" id="CAJNOR010022051">
    <property type="protein sequence ID" value="CAF1691756.1"/>
    <property type="molecule type" value="Genomic_DNA"/>
</dbReference>
<evidence type="ECO:0000256" key="1">
    <source>
        <dbReference type="PROSITE-ProRule" id="PRU00047"/>
    </source>
</evidence>
<evidence type="ECO:0000313" key="5">
    <source>
        <dbReference type="Proteomes" id="UP000663828"/>
    </source>
</evidence>
<evidence type="ECO:0000259" key="3">
    <source>
        <dbReference type="PROSITE" id="PS50158"/>
    </source>
</evidence>
<feature type="compositionally biased region" description="Basic and acidic residues" evidence="2">
    <location>
        <begin position="78"/>
        <end position="88"/>
    </location>
</feature>
<protein>
    <recommendedName>
        <fullName evidence="3">CCHC-type domain-containing protein</fullName>
    </recommendedName>
</protein>
<comment type="caution">
    <text evidence="4">The sequence shown here is derived from an EMBL/GenBank/DDBJ whole genome shotgun (WGS) entry which is preliminary data.</text>
</comment>
<dbReference type="PROSITE" id="PS50158">
    <property type="entry name" value="ZF_CCHC"/>
    <property type="match status" value="1"/>
</dbReference>
<keyword evidence="5" id="KW-1185">Reference proteome</keyword>
<name>A0A816HZK0_ADIRI</name>
<dbReference type="Proteomes" id="UP000663828">
    <property type="component" value="Unassembled WGS sequence"/>
</dbReference>